<dbReference type="GO" id="GO:0007169">
    <property type="term" value="P:cell surface receptor protein tyrosine kinase signaling pathway"/>
    <property type="evidence" value="ECO:0007669"/>
    <property type="project" value="TreeGrafter"/>
</dbReference>
<dbReference type="GeneID" id="109463526"/>
<feature type="domain" description="SH2" evidence="5">
    <location>
        <begin position="423"/>
        <end position="514"/>
    </location>
</feature>
<dbReference type="GO" id="GO:0005886">
    <property type="term" value="C:plasma membrane"/>
    <property type="evidence" value="ECO:0007669"/>
    <property type="project" value="TreeGrafter"/>
</dbReference>
<dbReference type="PANTHER" id="PTHR10337">
    <property type="entry name" value="SHC TRANSFORMING PROTEIN"/>
    <property type="match status" value="1"/>
</dbReference>
<dbReference type="PANTHER" id="PTHR10337:SF11">
    <property type="entry name" value="DSHC PROTEIN"/>
    <property type="match status" value="1"/>
</dbReference>
<dbReference type="SUPFAM" id="SSF55550">
    <property type="entry name" value="SH2 domain"/>
    <property type="match status" value="1"/>
</dbReference>
<feature type="region of interest" description="Disordered" evidence="3">
    <location>
        <begin position="1"/>
        <end position="28"/>
    </location>
</feature>
<dbReference type="InterPro" id="IPR036860">
    <property type="entry name" value="SH2_dom_sf"/>
</dbReference>
<gene>
    <name evidence="7 8" type="primary">LOC109463526</name>
</gene>
<feature type="region of interest" description="Disordered" evidence="3">
    <location>
        <begin position="246"/>
        <end position="292"/>
    </location>
</feature>
<evidence type="ECO:0000259" key="4">
    <source>
        <dbReference type="PROSITE" id="PS01179"/>
    </source>
</evidence>
<sequence>MAGVIQKLRNKNKPPITQQAPGWTSSGSFINKPTRGWLHNDETLKEGGVCYGVKYMGCMEIKQSMRTLHFETRTQVTREAICRVCESVGIKIGNRKRKVSKDLTKILGASPNLQFSNSNINLTITTVALNLLIMDSGEVIANHHMQSISFASGGDPETQDYVAYVAKDPVNSRACHVLHCPGGLAQDVITTIGQAFELRFKDFLKNPPKAVSAPDRLEDPIFEEGESAWGDDPEYYNEIPGKLPPTGGMPPPLPAGPPLGHYQSPPSGVQASDGVYSSVKDAPRRGPTYDNKAGAENLIDFSAETPTAPVYDNPLHEGRGGLPAPPVSHGNNLPPEAVPPRSEVSLFDDPTYDNSRLENRALENRPLENRPLEAAPMGAQPPQPPQHRPPLPLPQDPFNMGPFDAGMQPDPVSPPHPLYEEEWFHGPMTRKQAEELLEEDGDFLVRESTTSQGQYVLSGMQEGRVKHLLLVDPQGVVRTKDRTFDSVSHLISYHRDNQLPIISAGSAVRLLHPVLNSNSLMLTSPC</sequence>
<dbReference type="InterPro" id="IPR006020">
    <property type="entry name" value="PTB/PI_dom"/>
</dbReference>
<proteinExistence type="predicted"/>
<dbReference type="KEGG" id="bbel:109463526"/>
<keyword evidence="1 2" id="KW-0727">SH2 domain</keyword>
<dbReference type="Gene3D" id="3.30.505.10">
    <property type="entry name" value="SH2 domain"/>
    <property type="match status" value="1"/>
</dbReference>
<feature type="compositionally biased region" description="Pro residues" evidence="3">
    <location>
        <begin position="247"/>
        <end position="257"/>
    </location>
</feature>
<dbReference type="GO" id="GO:0035556">
    <property type="term" value="P:intracellular signal transduction"/>
    <property type="evidence" value="ECO:0007669"/>
    <property type="project" value="InterPro"/>
</dbReference>
<evidence type="ECO:0000256" key="3">
    <source>
        <dbReference type="SAM" id="MobiDB-lite"/>
    </source>
</evidence>
<dbReference type="SMART" id="SM00462">
    <property type="entry name" value="PTB"/>
    <property type="match status" value="1"/>
</dbReference>
<dbReference type="FunFam" id="3.30.505.10:FF:000005">
    <property type="entry name" value="SHC-transforming protein 1 isoform 3"/>
    <property type="match status" value="1"/>
</dbReference>
<evidence type="ECO:0000313" key="6">
    <source>
        <dbReference type="Proteomes" id="UP000515135"/>
    </source>
</evidence>
<dbReference type="OrthoDB" id="9938362at2759"/>
<dbReference type="Gene3D" id="2.30.29.30">
    <property type="entry name" value="Pleckstrin-homology domain (PH domain)/Phosphotyrosine-binding domain (PTB)"/>
    <property type="match status" value="1"/>
</dbReference>
<evidence type="ECO:0000313" key="7">
    <source>
        <dbReference type="RefSeq" id="XP_019615923.1"/>
    </source>
</evidence>
<dbReference type="GO" id="GO:0030971">
    <property type="term" value="F:receptor tyrosine kinase binding"/>
    <property type="evidence" value="ECO:0007669"/>
    <property type="project" value="TreeGrafter"/>
</dbReference>
<evidence type="ECO:0000313" key="8">
    <source>
        <dbReference type="RefSeq" id="XP_019615924.1"/>
    </source>
</evidence>
<feature type="compositionally biased region" description="Polar residues" evidence="3">
    <location>
        <begin position="15"/>
        <end position="28"/>
    </location>
</feature>
<dbReference type="PROSITE" id="PS01179">
    <property type="entry name" value="PID"/>
    <property type="match status" value="1"/>
</dbReference>
<evidence type="ECO:0000259" key="5">
    <source>
        <dbReference type="PROSITE" id="PS50001"/>
    </source>
</evidence>
<dbReference type="SUPFAM" id="SSF50729">
    <property type="entry name" value="PH domain-like"/>
    <property type="match status" value="1"/>
</dbReference>
<dbReference type="CDD" id="cd01209">
    <property type="entry name" value="PTB_Shc"/>
    <property type="match status" value="1"/>
</dbReference>
<reference evidence="7 8" key="1">
    <citation type="submission" date="2025-04" db="UniProtKB">
        <authorList>
            <consortium name="RefSeq"/>
        </authorList>
    </citation>
    <scope>IDENTIFICATION</scope>
    <source>
        <tissue evidence="7 8">Gonad</tissue>
    </source>
</reference>
<dbReference type="PRINTS" id="PR00629">
    <property type="entry name" value="SHCPIDOMAIN"/>
</dbReference>
<dbReference type="InterPro" id="IPR051235">
    <property type="entry name" value="CEP152/SHC-Transforming"/>
</dbReference>
<dbReference type="PROSITE" id="PS50001">
    <property type="entry name" value="SH2"/>
    <property type="match status" value="1"/>
</dbReference>
<protein>
    <submittedName>
        <fullName evidence="7 8">SHC-transforming protein 1-like</fullName>
    </submittedName>
</protein>
<evidence type="ECO:0000256" key="1">
    <source>
        <dbReference type="ARBA" id="ARBA00022999"/>
    </source>
</evidence>
<keyword evidence="6" id="KW-1185">Reference proteome</keyword>
<dbReference type="RefSeq" id="XP_019615923.1">
    <property type="nucleotide sequence ID" value="XM_019760364.1"/>
</dbReference>
<accession>A0A6P4XZR9</accession>
<name>A0A6P4XZR9_BRABE</name>
<feature type="region of interest" description="Disordered" evidence="3">
    <location>
        <begin position="305"/>
        <end position="393"/>
    </location>
</feature>
<organism evidence="6 8">
    <name type="scientific">Branchiostoma belcheri</name>
    <name type="common">Amphioxus</name>
    <dbReference type="NCBI Taxonomy" id="7741"/>
    <lineage>
        <taxon>Eukaryota</taxon>
        <taxon>Metazoa</taxon>
        <taxon>Chordata</taxon>
        <taxon>Cephalochordata</taxon>
        <taxon>Leptocardii</taxon>
        <taxon>Amphioxiformes</taxon>
        <taxon>Branchiostomatidae</taxon>
        <taxon>Branchiostoma</taxon>
    </lineage>
</organism>
<dbReference type="AlphaFoldDB" id="A0A6P4XZR9"/>
<dbReference type="InterPro" id="IPR006019">
    <property type="entry name" value="PID_Shc-like"/>
</dbReference>
<dbReference type="CDD" id="cd09925">
    <property type="entry name" value="SH2_SHC"/>
    <property type="match status" value="1"/>
</dbReference>
<dbReference type="Pfam" id="PF00017">
    <property type="entry name" value="SH2"/>
    <property type="match status" value="1"/>
</dbReference>
<feature type="domain" description="PID" evidence="4">
    <location>
        <begin position="47"/>
        <end position="216"/>
    </location>
</feature>
<dbReference type="InterPro" id="IPR035676">
    <property type="entry name" value="SHC_SH2"/>
</dbReference>
<dbReference type="FunFam" id="2.30.29.30:FF:000377">
    <property type="entry name" value="Shc transforming protein"/>
    <property type="match status" value="1"/>
</dbReference>
<feature type="compositionally biased region" description="Pro residues" evidence="3">
    <location>
        <begin position="379"/>
        <end position="393"/>
    </location>
</feature>
<dbReference type="PRINTS" id="PR00401">
    <property type="entry name" value="SH2DOMAIN"/>
</dbReference>
<dbReference type="RefSeq" id="XP_019615924.1">
    <property type="nucleotide sequence ID" value="XM_019760365.1"/>
</dbReference>
<dbReference type="InterPro" id="IPR011993">
    <property type="entry name" value="PH-like_dom_sf"/>
</dbReference>
<evidence type="ECO:0000256" key="2">
    <source>
        <dbReference type="PROSITE-ProRule" id="PRU00191"/>
    </source>
</evidence>
<dbReference type="InterPro" id="IPR000980">
    <property type="entry name" value="SH2"/>
</dbReference>
<dbReference type="SMART" id="SM00252">
    <property type="entry name" value="SH2"/>
    <property type="match status" value="1"/>
</dbReference>
<feature type="compositionally biased region" description="Basic and acidic residues" evidence="3">
    <location>
        <begin position="355"/>
        <end position="371"/>
    </location>
</feature>
<dbReference type="Pfam" id="PF00640">
    <property type="entry name" value="PID"/>
    <property type="match status" value="1"/>
</dbReference>
<dbReference type="Proteomes" id="UP000515135">
    <property type="component" value="Unplaced"/>
</dbReference>